<feature type="transmembrane region" description="Helical" evidence="1">
    <location>
        <begin position="200"/>
        <end position="217"/>
    </location>
</feature>
<dbReference type="Pfam" id="PF20684">
    <property type="entry name" value="Fung_rhodopsin"/>
    <property type="match status" value="1"/>
</dbReference>
<dbReference type="PANTHER" id="PTHR38794:SF1">
    <property type="entry name" value="INTEGRAL MEMBRANE PROTEIN"/>
    <property type="match status" value="1"/>
</dbReference>
<proteinExistence type="predicted"/>
<feature type="domain" description="Rhodopsin" evidence="2">
    <location>
        <begin position="30"/>
        <end position="264"/>
    </location>
</feature>
<keyword evidence="1" id="KW-1133">Transmembrane helix</keyword>
<keyword evidence="4" id="KW-1185">Reference proteome</keyword>
<accession>A0A5N5WTT7</accession>
<sequence length="360" mass="39971">MATFEPDSWKPAVNTLTWFLMVTAIIGVFARLGTKYWIIRRWTADDYLSIASMIMLAAQSVAVSMATANGYGDRIQTLSETSVQSVMKSQYAATILFITSMCFSKLSIIHFIQNVAPFDPDRLTTVGLGVFTIIWAVTGILTSAFQCKLPQTWNYLYSECFNIEAWWTYLCVVNIVSDTAVMTHGIILIVRLQTHLKRKIVLTTIFGLRISVIAAIACQLCYARKAVYSADPMSEAWPLTLSTQAVQCLSVITACAPQFKPFMENLRSSGFCLDEIGRYGASRSGYNKSTPARSQQKRCSQLYELSIISPFKGPSQTATTVLTSKRDWDVASQSSQTHIIHEVRKYAVSTSANDSSHASS</sequence>
<feature type="transmembrane region" description="Helical" evidence="1">
    <location>
        <begin position="50"/>
        <end position="71"/>
    </location>
</feature>
<dbReference type="AlphaFoldDB" id="A0A5N5WTT7"/>
<feature type="transmembrane region" description="Helical" evidence="1">
    <location>
        <begin position="16"/>
        <end position="38"/>
    </location>
</feature>
<dbReference type="PANTHER" id="PTHR38794">
    <property type="entry name" value="INTEGRAL MEMBRANE PROTEIN"/>
    <property type="match status" value="1"/>
</dbReference>
<evidence type="ECO:0000256" key="1">
    <source>
        <dbReference type="SAM" id="Phobius"/>
    </source>
</evidence>
<keyword evidence="1" id="KW-0472">Membrane</keyword>
<protein>
    <recommendedName>
        <fullName evidence="2">Rhodopsin domain-containing protein</fullName>
    </recommendedName>
</protein>
<dbReference type="EMBL" id="ML732259">
    <property type="protein sequence ID" value="KAB8071933.1"/>
    <property type="molecule type" value="Genomic_DNA"/>
</dbReference>
<reference evidence="3 4" key="1">
    <citation type="submission" date="2019-04" db="EMBL/GenBank/DDBJ databases">
        <title>Friends and foes A comparative genomics study of 23 Aspergillus species from section Flavi.</title>
        <authorList>
            <consortium name="DOE Joint Genome Institute"/>
            <person name="Kjaerbolling I."/>
            <person name="Vesth T."/>
            <person name="Frisvad J.C."/>
            <person name="Nybo J.L."/>
            <person name="Theobald S."/>
            <person name="Kildgaard S."/>
            <person name="Isbrandt T."/>
            <person name="Kuo A."/>
            <person name="Sato A."/>
            <person name="Lyhne E.K."/>
            <person name="Kogle M.E."/>
            <person name="Wiebenga A."/>
            <person name="Kun R.S."/>
            <person name="Lubbers R.J."/>
            <person name="Makela M.R."/>
            <person name="Barry K."/>
            <person name="Chovatia M."/>
            <person name="Clum A."/>
            <person name="Daum C."/>
            <person name="Haridas S."/>
            <person name="He G."/>
            <person name="LaButti K."/>
            <person name="Lipzen A."/>
            <person name="Mondo S."/>
            <person name="Riley R."/>
            <person name="Salamov A."/>
            <person name="Simmons B.A."/>
            <person name="Magnuson J.K."/>
            <person name="Henrissat B."/>
            <person name="Mortensen U.H."/>
            <person name="Larsen T.O."/>
            <person name="Devries R.P."/>
            <person name="Grigoriev I.V."/>
            <person name="Machida M."/>
            <person name="Baker S.E."/>
            <person name="Andersen M.R."/>
        </authorList>
    </citation>
    <scope>NUCLEOTIDE SEQUENCE [LARGE SCALE GENOMIC DNA]</scope>
    <source>
        <strain evidence="3 4">CBS 151.66</strain>
    </source>
</reference>
<feature type="transmembrane region" description="Helical" evidence="1">
    <location>
        <begin position="91"/>
        <end position="112"/>
    </location>
</feature>
<feature type="transmembrane region" description="Helical" evidence="1">
    <location>
        <begin position="124"/>
        <end position="146"/>
    </location>
</feature>
<dbReference type="Proteomes" id="UP000326565">
    <property type="component" value="Unassembled WGS sequence"/>
</dbReference>
<keyword evidence="1" id="KW-0812">Transmembrane</keyword>
<name>A0A5N5WTT7_9EURO</name>
<feature type="transmembrane region" description="Helical" evidence="1">
    <location>
        <begin position="166"/>
        <end position="188"/>
    </location>
</feature>
<evidence type="ECO:0000313" key="3">
    <source>
        <dbReference type="EMBL" id="KAB8071933.1"/>
    </source>
</evidence>
<dbReference type="OrthoDB" id="3918601at2759"/>
<evidence type="ECO:0000259" key="2">
    <source>
        <dbReference type="Pfam" id="PF20684"/>
    </source>
</evidence>
<organism evidence="3 4">
    <name type="scientific">Aspergillus leporis</name>
    <dbReference type="NCBI Taxonomy" id="41062"/>
    <lineage>
        <taxon>Eukaryota</taxon>
        <taxon>Fungi</taxon>
        <taxon>Dikarya</taxon>
        <taxon>Ascomycota</taxon>
        <taxon>Pezizomycotina</taxon>
        <taxon>Eurotiomycetes</taxon>
        <taxon>Eurotiomycetidae</taxon>
        <taxon>Eurotiales</taxon>
        <taxon>Aspergillaceae</taxon>
        <taxon>Aspergillus</taxon>
        <taxon>Aspergillus subgen. Circumdati</taxon>
    </lineage>
</organism>
<evidence type="ECO:0000313" key="4">
    <source>
        <dbReference type="Proteomes" id="UP000326565"/>
    </source>
</evidence>
<gene>
    <name evidence="3" type="ORF">BDV29DRAFT_192894</name>
</gene>
<dbReference type="InterPro" id="IPR049326">
    <property type="entry name" value="Rhodopsin_dom_fungi"/>
</dbReference>